<organism evidence="1 2">
    <name type="scientific">Bacillus wiedmannii</name>
    <dbReference type="NCBI Taxonomy" id="1890302"/>
    <lineage>
        <taxon>Bacteria</taxon>
        <taxon>Bacillati</taxon>
        <taxon>Bacillota</taxon>
        <taxon>Bacilli</taxon>
        <taxon>Bacillales</taxon>
        <taxon>Bacillaceae</taxon>
        <taxon>Bacillus</taxon>
        <taxon>Bacillus cereus group</taxon>
    </lineage>
</organism>
<proteinExistence type="predicted"/>
<reference evidence="1 2" key="1">
    <citation type="journal article" date="2015" name="Genome Announc.">
        <title>Next-Generation Whole-Genome Sequencing of Eight Strains of Bacillus cereus, Isolated from Food.</title>
        <authorList>
            <person name="Krawczyk A.O."/>
            <person name="de Jong A."/>
            <person name="Eijlander R.T."/>
            <person name="Berendsen E.M."/>
            <person name="Holsappel S."/>
            <person name="Wells-Bennik M.H."/>
            <person name="Kuipers O.P."/>
        </authorList>
    </citation>
    <scope>NUCLEOTIDE SEQUENCE [LARGE SCALE GENOMIC DNA]</scope>
    <source>
        <strain evidence="1 2">B4147</strain>
    </source>
</reference>
<protein>
    <submittedName>
        <fullName evidence="1">Uncharacterized protein</fullName>
    </submittedName>
</protein>
<reference evidence="2" key="2">
    <citation type="submission" date="2015-04" db="EMBL/GenBank/DDBJ databases">
        <title>Draft Genome Sequences of Eight Spore-Forming Food Isolates of Bacillus cereus Genome sequencing.</title>
        <authorList>
            <person name="Krawcyk A.O."/>
            <person name="de Jong A."/>
            <person name="Eijlander R.T."/>
            <person name="Berendsen E.M."/>
            <person name="Holsappel S."/>
            <person name="Wells-Bennik M."/>
            <person name="Kuipers O.P."/>
        </authorList>
    </citation>
    <scope>NUCLEOTIDE SEQUENCE [LARGE SCALE GENOMIC DNA]</scope>
    <source>
        <strain evidence="2">B4147</strain>
    </source>
</reference>
<sequence>MNEENIVLHGVAVESSLIDSTLLSILRHSLYQQKQQEQQVQRY</sequence>
<comment type="caution">
    <text evidence="1">The sequence shown here is derived from an EMBL/GenBank/DDBJ whole genome shotgun (WGS) entry which is preliminary data.</text>
</comment>
<dbReference type="Proteomes" id="UP000035350">
    <property type="component" value="Unassembled WGS sequence"/>
</dbReference>
<dbReference type="PATRIC" id="fig|1396.428.peg.266"/>
<evidence type="ECO:0000313" key="2">
    <source>
        <dbReference type="Proteomes" id="UP000035350"/>
    </source>
</evidence>
<dbReference type="RefSeq" id="WP_257150523.1">
    <property type="nucleotide sequence ID" value="NZ_NVFC01000004.1"/>
</dbReference>
<accession>A0A0G8BZL5</accession>
<dbReference type="AlphaFoldDB" id="A0A0G8BZL5"/>
<gene>
    <name evidence="1" type="ORF">B4147_2259</name>
</gene>
<name>A0A0G8BZL5_9BACI</name>
<evidence type="ECO:0000313" key="1">
    <source>
        <dbReference type="EMBL" id="KKZ93023.1"/>
    </source>
</evidence>
<dbReference type="EMBL" id="LCYN01000031">
    <property type="protein sequence ID" value="KKZ93023.1"/>
    <property type="molecule type" value="Genomic_DNA"/>
</dbReference>